<evidence type="ECO:0000313" key="8">
    <source>
        <dbReference type="EMBL" id="GAA2071512.1"/>
    </source>
</evidence>
<keyword evidence="3 6" id="KW-0812">Transmembrane</keyword>
<comment type="subcellular location">
    <subcellularLocation>
        <location evidence="1">Cell membrane</location>
        <topology evidence="1">Multi-pass membrane protein</topology>
    </subcellularLocation>
</comment>
<evidence type="ECO:0000256" key="3">
    <source>
        <dbReference type="ARBA" id="ARBA00022692"/>
    </source>
</evidence>
<evidence type="ECO:0000313" key="9">
    <source>
        <dbReference type="Proteomes" id="UP001501480"/>
    </source>
</evidence>
<evidence type="ECO:0000256" key="4">
    <source>
        <dbReference type="ARBA" id="ARBA00022989"/>
    </source>
</evidence>
<feature type="transmembrane region" description="Helical" evidence="6">
    <location>
        <begin position="123"/>
        <end position="141"/>
    </location>
</feature>
<gene>
    <name evidence="8" type="ORF">GCM10009821_06640</name>
</gene>
<sequence>MTGAALGGAFGLGVVLLLAGVRRLKAPSLASRVAPYVRDVVASPAADPTSGVSAAWLVVRTRTARVVGELSGGAESVRRRLDRLGSEDSVEEFRVRQSVWGFTGFSLCAALSILAWSGMAVNVPALLVLCGLGFVVGALACDQHLTSKVHRHEQRAAEEFPVVADLLALAVAAGESPVAGLERVLRVSRGSLSDDLGRVLGEVRTGTPVADAFLRLAARTGVPSIARFSEGLAVAVERGTPLVDVLAAQAADVRETTRRQLIEAGGRKEITMMLPVVFLVLPVTVVFAFFPGYIGLTMST</sequence>
<feature type="domain" description="Type II secretion system protein GspF" evidence="7">
    <location>
        <begin position="164"/>
        <end position="287"/>
    </location>
</feature>
<feature type="transmembrane region" description="Helical" evidence="6">
    <location>
        <begin position="99"/>
        <end position="117"/>
    </location>
</feature>
<evidence type="ECO:0000256" key="1">
    <source>
        <dbReference type="ARBA" id="ARBA00004651"/>
    </source>
</evidence>
<dbReference type="Pfam" id="PF00482">
    <property type="entry name" value="T2SSF"/>
    <property type="match status" value="1"/>
</dbReference>
<dbReference type="PANTHER" id="PTHR35007">
    <property type="entry name" value="INTEGRAL MEMBRANE PROTEIN-RELATED"/>
    <property type="match status" value="1"/>
</dbReference>
<feature type="transmembrane region" description="Helical" evidence="6">
    <location>
        <begin position="276"/>
        <end position="296"/>
    </location>
</feature>
<keyword evidence="9" id="KW-1185">Reference proteome</keyword>
<protein>
    <submittedName>
        <fullName evidence="8">Type II secretion system F family protein</fullName>
    </submittedName>
</protein>
<keyword evidence="4 6" id="KW-1133">Transmembrane helix</keyword>
<feature type="transmembrane region" description="Helical" evidence="6">
    <location>
        <begin position="6"/>
        <end position="24"/>
    </location>
</feature>
<name>A0ABN2VSU4_9ACTN</name>
<dbReference type="EMBL" id="BAAAPY010000001">
    <property type="protein sequence ID" value="GAA2071512.1"/>
    <property type="molecule type" value="Genomic_DNA"/>
</dbReference>
<evidence type="ECO:0000259" key="7">
    <source>
        <dbReference type="Pfam" id="PF00482"/>
    </source>
</evidence>
<dbReference type="Proteomes" id="UP001501480">
    <property type="component" value="Unassembled WGS sequence"/>
</dbReference>
<dbReference type="InterPro" id="IPR018076">
    <property type="entry name" value="T2SS_GspF_dom"/>
</dbReference>
<proteinExistence type="predicted"/>
<evidence type="ECO:0000256" key="6">
    <source>
        <dbReference type="SAM" id="Phobius"/>
    </source>
</evidence>
<dbReference type="PANTHER" id="PTHR35007:SF2">
    <property type="entry name" value="PILUS ASSEMBLE PROTEIN"/>
    <property type="match status" value="1"/>
</dbReference>
<keyword evidence="2" id="KW-1003">Cell membrane</keyword>
<keyword evidence="5 6" id="KW-0472">Membrane</keyword>
<evidence type="ECO:0000256" key="2">
    <source>
        <dbReference type="ARBA" id="ARBA00022475"/>
    </source>
</evidence>
<organism evidence="8 9">
    <name type="scientific">Aeromicrobium halocynthiae</name>
    <dbReference type="NCBI Taxonomy" id="560557"/>
    <lineage>
        <taxon>Bacteria</taxon>
        <taxon>Bacillati</taxon>
        <taxon>Actinomycetota</taxon>
        <taxon>Actinomycetes</taxon>
        <taxon>Propionibacteriales</taxon>
        <taxon>Nocardioidaceae</taxon>
        <taxon>Aeromicrobium</taxon>
    </lineage>
</organism>
<dbReference type="RefSeq" id="WP_344324258.1">
    <property type="nucleotide sequence ID" value="NZ_BAAAPY010000001.1"/>
</dbReference>
<reference evidence="8 9" key="1">
    <citation type="journal article" date="2019" name="Int. J. Syst. Evol. Microbiol.">
        <title>The Global Catalogue of Microorganisms (GCM) 10K type strain sequencing project: providing services to taxonomists for standard genome sequencing and annotation.</title>
        <authorList>
            <consortium name="The Broad Institute Genomics Platform"/>
            <consortium name="The Broad Institute Genome Sequencing Center for Infectious Disease"/>
            <person name="Wu L."/>
            <person name="Ma J."/>
        </authorList>
    </citation>
    <scope>NUCLEOTIDE SEQUENCE [LARGE SCALE GENOMIC DNA]</scope>
    <source>
        <strain evidence="8 9">JCM 15749</strain>
    </source>
</reference>
<evidence type="ECO:0000256" key="5">
    <source>
        <dbReference type="ARBA" id="ARBA00023136"/>
    </source>
</evidence>
<comment type="caution">
    <text evidence="8">The sequence shown here is derived from an EMBL/GenBank/DDBJ whole genome shotgun (WGS) entry which is preliminary data.</text>
</comment>
<accession>A0ABN2VSU4</accession>